<gene>
    <name evidence="9" type="ORF">EB796_014128</name>
</gene>
<dbReference type="InterPro" id="IPR015527">
    <property type="entry name" value="Pept_C26_g-glut_hydrolase"/>
</dbReference>
<evidence type="ECO:0000256" key="7">
    <source>
        <dbReference type="PIRSR" id="PIRSR615527-1"/>
    </source>
</evidence>
<keyword evidence="6 8" id="KW-0378">Hydrolase</keyword>
<dbReference type="SUPFAM" id="SSF52317">
    <property type="entry name" value="Class I glutamine amidotransferase-like"/>
    <property type="match status" value="1"/>
</dbReference>
<dbReference type="PANTHER" id="PTHR11315">
    <property type="entry name" value="PROTEASE FAMILY C26 GAMMA-GLUTAMYL HYDROLASE"/>
    <property type="match status" value="1"/>
</dbReference>
<evidence type="ECO:0000313" key="9">
    <source>
        <dbReference type="EMBL" id="KAF6027562.1"/>
    </source>
</evidence>
<comment type="similarity">
    <text evidence="2">Belongs to the peptidase C26 family.</text>
</comment>
<organism evidence="9 10">
    <name type="scientific">Bugula neritina</name>
    <name type="common">Brown bryozoan</name>
    <name type="synonym">Sertularia neritina</name>
    <dbReference type="NCBI Taxonomy" id="10212"/>
    <lineage>
        <taxon>Eukaryota</taxon>
        <taxon>Metazoa</taxon>
        <taxon>Spiralia</taxon>
        <taxon>Lophotrochozoa</taxon>
        <taxon>Bryozoa</taxon>
        <taxon>Gymnolaemata</taxon>
        <taxon>Cheilostomatida</taxon>
        <taxon>Flustrina</taxon>
        <taxon>Buguloidea</taxon>
        <taxon>Bugulidae</taxon>
        <taxon>Bugula</taxon>
    </lineage>
</organism>
<evidence type="ECO:0000256" key="6">
    <source>
        <dbReference type="ARBA" id="ARBA00022801"/>
    </source>
</evidence>
<evidence type="ECO:0000313" key="10">
    <source>
        <dbReference type="Proteomes" id="UP000593567"/>
    </source>
</evidence>
<evidence type="ECO:0000256" key="2">
    <source>
        <dbReference type="ARBA" id="ARBA00011083"/>
    </source>
</evidence>
<dbReference type="Proteomes" id="UP000593567">
    <property type="component" value="Unassembled WGS sequence"/>
</dbReference>
<dbReference type="PANTHER" id="PTHR11315:SF0">
    <property type="entry name" value="FOLATE GAMMA-GLUTAMYL HYDROLASE"/>
    <property type="match status" value="1"/>
</dbReference>
<dbReference type="Pfam" id="PF07722">
    <property type="entry name" value="Peptidase_C26"/>
    <property type="match status" value="1"/>
</dbReference>
<evidence type="ECO:0000256" key="4">
    <source>
        <dbReference type="ARBA" id="ARBA00022525"/>
    </source>
</evidence>
<dbReference type="PROSITE" id="PS51273">
    <property type="entry name" value="GATASE_TYPE_1"/>
    <property type="match status" value="1"/>
</dbReference>
<dbReference type="PROSITE" id="PS51275">
    <property type="entry name" value="PEPTIDASE_C26_GGH"/>
    <property type="match status" value="1"/>
</dbReference>
<dbReference type="GO" id="GO:0046900">
    <property type="term" value="P:tetrahydrofolylpolyglutamate metabolic process"/>
    <property type="evidence" value="ECO:0007669"/>
    <property type="project" value="TreeGrafter"/>
</dbReference>
<feature type="active site" description="Proton donor" evidence="7">
    <location>
        <position position="281"/>
    </location>
</feature>
<protein>
    <recommendedName>
        <fullName evidence="3 8">folate gamma-glutamyl hydrolase</fullName>
        <ecNumber evidence="3 8">3.4.19.9</ecNumber>
    </recommendedName>
</protein>
<feature type="active site" evidence="8">
    <location>
        <position position="281"/>
    </location>
</feature>
<accession>A0A7J7JMJ9</accession>
<keyword evidence="10" id="KW-1185">Reference proteome</keyword>
<evidence type="ECO:0000256" key="8">
    <source>
        <dbReference type="PROSITE-ProRule" id="PRU00607"/>
    </source>
</evidence>
<dbReference type="InterPro" id="IPR011697">
    <property type="entry name" value="Peptidase_C26"/>
</dbReference>
<dbReference type="InterPro" id="IPR029062">
    <property type="entry name" value="Class_I_gatase-like"/>
</dbReference>
<dbReference type="Gene3D" id="3.40.50.880">
    <property type="match status" value="1"/>
</dbReference>
<comment type="catalytic activity">
    <reaction evidence="8">
        <text>(6S)-5,6,7,8-tetrahydrofolyl-(gamma-L-Glu)(n) + (n-1) H2O = (6S)-5,6,7,8-tetrahydrofolate + (n-1) L-glutamate</text>
        <dbReference type="Rhea" id="RHEA:56784"/>
        <dbReference type="Rhea" id="RHEA-COMP:14738"/>
        <dbReference type="ChEBI" id="CHEBI:15377"/>
        <dbReference type="ChEBI" id="CHEBI:29985"/>
        <dbReference type="ChEBI" id="CHEBI:57453"/>
        <dbReference type="ChEBI" id="CHEBI:141005"/>
        <dbReference type="EC" id="3.4.19.9"/>
    </reaction>
</comment>
<reference evidence="9" key="1">
    <citation type="submission" date="2020-06" db="EMBL/GenBank/DDBJ databases">
        <title>Draft genome of Bugula neritina, a colonial animal packing powerful symbionts and potential medicines.</title>
        <authorList>
            <person name="Rayko M."/>
        </authorList>
    </citation>
    <scope>NUCLEOTIDE SEQUENCE [LARGE SCALE GENOMIC DNA]</scope>
    <source>
        <strain evidence="9">Kwan_BN1</strain>
    </source>
</reference>
<name>A0A7J7JMJ9_BUGNE</name>
<keyword evidence="4" id="KW-0964">Secreted</keyword>
<evidence type="ECO:0000256" key="1">
    <source>
        <dbReference type="ARBA" id="ARBA00004239"/>
    </source>
</evidence>
<evidence type="ECO:0000256" key="5">
    <source>
        <dbReference type="ARBA" id="ARBA00022729"/>
    </source>
</evidence>
<sequence length="366" mass="41394">MRLSKTRSHIPNSSCYSGYWKLFWELLLTQHLFIATENWKSMAKLRRNWSHVLIISLALMEYSSAKFQPIIGVMMQNINGMHCNDQYAMTNYQSFIAQGGAGAVPIFVDQPDSYYEQLIPRLNGVLLPGGGLDNLVTSPFANVSKLVFDMAMKMNDGGVHFPVWGTCQGFEEMTTLPLKPQQDLLSNCSGTEGVLLPLNYTAAAKTSRLFKDMLPSLKDTLGKAKITPNFHNLCLSTKTFRETQQLNDFYTVLSTNVDVKGLEFVSTMEAKEYPFYATQWHPEKINYNFVNGLNNDPTFSTAMIAQYFGNFLVQEANKNSNSFHSDDEAARFLFNNYPTQFTGGNGAYLDIYCLKKTDAPKFDRNM</sequence>
<dbReference type="GO" id="GO:0005576">
    <property type="term" value="C:extracellular region"/>
    <property type="evidence" value="ECO:0007669"/>
    <property type="project" value="UniProtKB-SubCell"/>
</dbReference>
<dbReference type="EMBL" id="VXIV02002069">
    <property type="protein sequence ID" value="KAF6027562.1"/>
    <property type="molecule type" value="Genomic_DNA"/>
</dbReference>
<evidence type="ECO:0000256" key="3">
    <source>
        <dbReference type="ARBA" id="ARBA00012886"/>
    </source>
</evidence>
<keyword evidence="5" id="KW-0732">Signal</keyword>
<dbReference type="GO" id="GO:0034722">
    <property type="term" value="F:gamma-glutamyl-peptidase activity"/>
    <property type="evidence" value="ECO:0007669"/>
    <property type="project" value="UniProtKB-UniRule"/>
</dbReference>
<comment type="caution">
    <text evidence="9">The sequence shown here is derived from an EMBL/GenBank/DDBJ whole genome shotgun (WGS) entry which is preliminary data.</text>
</comment>
<dbReference type="AlphaFoldDB" id="A0A7J7JMJ9"/>
<dbReference type="GO" id="GO:0005773">
    <property type="term" value="C:vacuole"/>
    <property type="evidence" value="ECO:0007669"/>
    <property type="project" value="TreeGrafter"/>
</dbReference>
<proteinExistence type="inferred from homology"/>
<dbReference type="OrthoDB" id="64220at2759"/>
<dbReference type="EC" id="3.4.19.9" evidence="3 8"/>
<comment type="subcellular location">
    <subcellularLocation>
        <location evidence="1">Secreted</location>
        <location evidence="1">Extracellular space</location>
    </subcellularLocation>
</comment>
<feature type="active site" description="Nucleophile" evidence="7 8">
    <location>
        <position position="167"/>
    </location>
</feature>